<evidence type="ECO:0000256" key="12">
    <source>
        <dbReference type="ARBA" id="ARBA00023180"/>
    </source>
</evidence>
<dbReference type="SMART" id="SM00028">
    <property type="entry name" value="TPR"/>
    <property type="match status" value="2"/>
</dbReference>
<evidence type="ECO:0000313" key="18">
    <source>
        <dbReference type="Proteomes" id="UP000050794"/>
    </source>
</evidence>
<keyword evidence="14" id="KW-0175">Coiled coil</keyword>
<evidence type="ECO:0000256" key="11">
    <source>
        <dbReference type="ARBA" id="ARBA00023004"/>
    </source>
</evidence>
<dbReference type="GO" id="GO:0005506">
    <property type="term" value="F:iron ion binding"/>
    <property type="evidence" value="ECO:0007669"/>
    <property type="project" value="InterPro"/>
</dbReference>
<dbReference type="Gene3D" id="1.25.40.10">
    <property type="entry name" value="Tetratricopeptide repeat domain"/>
    <property type="match status" value="2"/>
</dbReference>
<dbReference type="SMART" id="SM00702">
    <property type="entry name" value="P4Hc"/>
    <property type="match status" value="2"/>
</dbReference>
<protein>
    <recommendedName>
        <fullName evidence="5">procollagen-proline 4-dioxygenase</fullName>
        <ecNumber evidence="5">1.14.11.2</ecNumber>
    </recommendedName>
</protein>
<feature type="domain" description="Fe2OG dioxygenase" evidence="16">
    <location>
        <begin position="406"/>
        <end position="514"/>
    </location>
</feature>
<accession>A0A183TVM6</accession>
<evidence type="ECO:0000259" key="16">
    <source>
        <dbReference type="PROSITE" id="PS51471"/>
    </source>
</evidence>
<evidence type="ECO:0000256" key="4">
    <source>
        <dbReference type="ARBA" id="ARBA00006511"/>
    </source>
</evidence>
<dbReference type="InterPro" id="IPR044862">
    <property type="entry name" value="Pro_4_hyd_alph_FE2OG_OXY"/>
</dbReference>
<dbReference type="PROSITE" id="PS51471">
    <property type="entry name" value="FE2OG_OXY"/>
    <property type="match status" value="2"/>
</dbReference>
<evidence type="ECO:0000313" key="17">
    <source>
        <dbReference type="EMBL" id="VDM23980.1"/>
    </source>
</evidence>
<dbReference type="EC" id="1.14.11.2" evidence="5"/>
<keyword evidence="15" id="KW-0732">Signal</keyword>
<dbReference type="Gene3D" id="6.10.140.1460">
    <property type="match status" value="2"/>
</dbReference>
<keyword evidence="7" id="KW-0256">Endoplasmic reticulum</keyword>
<dbReference type="InterPro" id="IPR005123">
    <property type="entry name" value="Oxoglu/Fe-dep_dioxygenase_dom"/>
</dbReference>
<dbReference type="FunFam" id="2.60.120.620:FF:000001">
    <property type="entry name" value="Prolyl 4-hydroxylase subunit alpha 2"/>
    <property type="match status" value="2"/>
</dbReference>
<keyword evidence="10" id="KW-0560">Oxidoreductase</keyword>
<dbReference type="InterPro" id="IPR013547">
    <property type="entry name" value="P4H_N"/>
</dbReference>
<comment type="cofactor">
    <cofactor evidence="1">
        <name>L-ascorbate</name>
        <dbReference type="ChEBI" id="CHEBI:38290"/>
    </cofactor>
</comment>
<feature type="domain" description="Fe2OG dioxygenase" evidence="16">
    <location>
        <begin position="940"/>
        <end position="1048"/>
    </location>
</feature>
<dbReference type="InterPro" id="IPR045054">
    <property type="entry name" value="P4HA-like"/>
</dbReference>
<dbReference type="InterPro" id="IPR011990">
    <property type="entry name" value="TPR-like_helical_dom_sf"/>
</dbReference>
<evidence type="ECO:0000256" key="2">
    <source>
        <dbReference type="ARBA" id="ARBA00002035"/>
    </source>
</evidence>
<reference evidence="17 18" key="2">
    <citation type="submission" date="2018-11" db="EMBL/GenBank/DDBJ databases">
        <authorList>
            <consortium name="Pathogen Informatics"/>
        </authorList>
    </citation>
    <scope>NUCLEOTIDE SEQUENCE [LARGE SCALE GENOMIC DNA]</scope>
</reference>
<dbReference type="AlphaFoldDB" id="A0A183TVM6"/>
<keyword evidence="9" id="KW-0223">Dioxygenase</keyword>
<keyword evidence="11" id="KW-0408">Iron</keyword>
<evidence type="ECO:0000256" key="13">
    <source>
        <dbReference type="PROSITE-ProRule" id="PRU00339"/>
    </source>
</evidence>
<dbReference type="GO" id="GO:0005788">
    <property type="term" value="C:endoplasmic reticulum lumen"/>
    <property type="evidence" value="ECO:0007669"/>
    <property type="project" value="UniProtKB-SubCell"/>
</dbReference>
<keyword evidence="18" id="KW-1185">Reference proteome</keyword>
<organism evidence="18 19">
    <name type="scientific">Toxocara canis</name>
    <name type="common">Canine roundworm</name>
    <dbReference type="NCBI Taxonomy" id="6265"/>
    <lineage>
        <taxon>Eukaryota</taxon>
        <taxon>Metazoa</taxon>
        <taxon>Ecdysozoa</taxon>
        <taxon>Nematoda</taxon>
        <taxon>Chromadorea</taxon>
        <taxon>Rhabditida</taxon>
        <taxon>Spirurina</taxon>
        <taxon>Ascaridomorpha</taxon>
        <taxon>Ascaridoidea</taxon>
        <taxon>Toxocaridae</taxon>
        <taxon>Toxocara</taxon>
    </lineage>
</organism>
<dbReference type="EMBL" id="UYWY01000122">
    <property type="protein sequence ID" value="VDM23980.1"/>
    <property type="molecule type" value="Genomic_DNA"/>
</dbReference>
<feature type="repeat" description="TPR" evidence="13">
    <location>
        <begin position="740"/>
        <end position="773"/>
    </location>
</feature>
<evidence type="ECO:0000256" key="6">
    <source>
        <dbReference type="ARBA" id="ARBA00022723"/>
    </source>
</evidence>
<dbReference type="FunFam" id="1.25.40.10:FF:000006">
    <property type="entry name" value="Prolyl 4-hydroxylase subunit alpha 2"/>
    <property type="match status" value="2"/>
</dbReference>
<keyword evidence="12" id="KW-0325">Glycoprotein</keyword>
<evidence type="ECO:0000313" key="19">
    <source>
        <dbReference type="WBParaSite" id="TCNE_0000029501-mRNA-1"/>
    </source>
</evidence>
<dbReference type="InterPro" id="IPR059068">
    <property type="entry name" value="TPR_P4H"/>
</dbReference>
<keyword evidence="6" id="KW-0479">Metal-binding</keyword>
<evidence type="ECO:0000256" key="3">
    <source>
        <dbReference type="ARBA" id="ARBA00004319"/>
    </source>
</evidence>
<evidence type="ECO:0000256" key="9">
    <source>
        <dbReference type="ARBA" id="ARBA00022964"/>
    </source>
</evidence>
<evidence type="ECO:0000256" key="15">
    <source>
        <dbReference type="SAM" id="SignalP"/>
    </source>
</evidence>
<evidence type="ECO:0000256" key="7">
    <source>
        <dbReference type="ARBA" id="ARBA00022824"/>
    </source>
</evidence>
<feature type="coiled-coil region" evidence="14">
    <location>
        <begin position="577"/>
        <end position="604"/>
    </location>
</feature>
<dbReference type="GO" id="GO:0004656">
    <property type="term" value="F:procollagen-proline 4-dioxygenase activity"/>
    <property type="evidence" value="ECO:0007669"/>
    <property type="project" value="UniProtKB-EC"/>
</dbReference>
<evidence type="ECO:0000256" key="14">
    <source>
        <dbReference type="SAM" id="Coils"/>
    </source>
</evidence>
<evidence type="ECO:0000256" key="5">
    <source>
        <dbReference type="ARBA" id="ARBA00012269"/>
    </source>
</evidence>
<keyword evidence="8" id="KW-0847">Vitamin C</keyword>
<evidence type="ECO:0000256" key="1">
    <source>
        <dbReference type="ARBA" id="ARBA00001961"/>
    </source>
</evidence>
<dbReference type="PANTHER" id="PTHR10869:SF244">
    <property type="entry name" value="PROLYL 4-HYDROXYLASE SUBUNIT ALPHA-2"/>
    <property type="match status" value="1"/>
</dbReference>
<comment type="function">
    <text evidence="2">Catalyzes the post-translational formation of 4-hydroxyproline in -Xaa-Pro-Gly- sequences in collagens and other proteins.</text>
</comment>
<gene>
    <name evidence="17" type="ORF">TCNE_LOCUS296</name>
</gene>
<feature type="signal peptide" evidence="15">
    <location>
        <begin position="1"/>
        <end position="15"/>
    </location>
</feature>
<dbReference type="Pfam" id="PF13640">
    <property type="entry name" value="2OG-FeII_Oxy_3"/>
    <property type="match status" value="2"/>
</dbReference>
<evidence type="ECO:0000256" key="8">
    <source>
        <dbReference type="ARBA" id="ARBA00022896"/>
    </source>
</evidence>
<feature type="repeat" description="TPR" evidence="13">
    <location>
        <begin position="206"/>
        <end position="239"/>
    </location>
</feature>
<dbReference type="InterPro" id="IPR006620">
    <property type="entry name" value="Pro_4_hyd_alph"/>
</dbReference>
<proteinExistence type="inferred from homology"/>
<dbReference type="SUPFAM" id="SSF48452">
    <property type="entry name" value="TPR-like"/>
    <property type="match status" value="2"/>
</dbReference>
<comment type="subcellular location">
    <subcellularLocation>
        <location evidence="3">Endoplasmic reticulum lumen</location>
    </subcellularLocation>
</comment>
<dbReference type="Pfam" id="PF08336">
    <property type="entry name" value="P4Ha_N"/>
    <property type="match status" value="2"/>
</dbReference>
<dbReference type="PROSITE" id="PS50005">
    <property type="entry name" value="TPR"/>
    <property type="match status" value="2"/>
</dbReference>
<dbReference type="InterPro" id="IPR019734">
    <property type="entry name" value="TPR_rpt"/>
</dbReference>
<dbReference type="Gene3D" id="2.60.120.620">
    <property type="entry name" value="q2cbj1_9rhob like domain"/>
    <property type="match status" value="2"/>
</dbReference>
<comment type="similarity">
    <text evidence="4">Belongs to the P4HA family.</text>
</comment>
<dbReference type="Proteomes" id="UP000050794">
    <property type="component" value="Unassembled WGS sequence"/>
</dbReference>
<reference evidence="19" key="1">
    <citation type="submission" date="2016-06" db="UniProtKB">
        <authorList>
            <consortium name="WormBaseParasite"/>
        </authorList>
    </citation>
    <scope>IDENTIFICATION</scope>
</reference>
<dbReference type="GO" id="GO:0031418">
    <property type="term" value="F:L-ascorbic acid binding"/>
    <property type="evidence" value="ECO:0007669"/>
    <property type="project" value="UniProtKB-KW"/>
</dbReference>
<evidence type="ECO:0000256" key="10">
    <source>
        <dbReference type="ARBA" id="ARBA00023002"/>
    </source>
</evidence>
<dbReference type="WBParaSite" id="TCNE_0000029501-mRNA-1">
    <property type="protein sequence ID" value="TCNE_0000029501-mRNA-1"/>
    <property type="gene ID" value="TCNE_0000029501"/>
</dbReference>
<dbReference type="PANTHER" id="PTHR10869">
    <property type="entry name" value="PROLYL 4-HYDROXYLASE ALPHA SUBUNIT"/>
    <property type="match status" value="1"/>
</dbReference>
<feature type="chain" id="PRO_5044552839" description="procollagen-proline 4-dioxygenase" evidence="15">
    <location>
        <begin position="16"/>
        <end position="1085"/>
    </location>
</feature>
<dbReference type="Pfam" id="PF23558">
    <property type="entry name" value="TPR_P4H"/>
    <property type="match status" value="2"/>
</dbReference>
<keyword evidence="13" id="KW-0802">TPR repeat</keyword>
<sequence>MQLLILAGLIFGASADIFSSMATMKSLVGAEKEIPSMINAYVEKEMERLNYLRKYASEVQRRNDNAMADGENSITHPINAFLLIKEMTTDWRKVVDVMMSNSADDFIRNVTHQRILKEFRYPAEEDLAGAAIGLLRLQDTYRLDTTDIANGKILHSKMRTVSLTANDCFEIGRAAYNDYDYYHTILWMQEAKDRVEKEDPPSASLEDILEFLAFALYKQGNLKRALQLTDELVRLAPDHPRARGNLKWYEDLLEDEGVRRVDMRRNIPQLSNPRHDGGLEHTERDIYEALCRHEVPVSTKALSRLYCYYKMDRPYLRLAPIKVEIMRLNPLAVLFHQIMSDEEARIIEMLAIPKLNRATVQNAMTGGLETASYRISKSAWLKPHEHEVVERFNKRLDMATNLEMETAEELQIQNYGVGGHYDPHFDCARKEEKNAFKELGTGNRIATILVYMTEPEIGGGTVFTEIKTSVACTKNAALFWYNLMRSGEVDMRSRHAACPVLTGVKWVTNKWIHERGQEWRRPCGLNQFDQERYVGDLVLILSLCVCLSSTDIYTSVAHMESLLDAEKDISKIIEDYIASETARLENLRKVSEEYQNRNEKAISEGLKTVTNPISAFLLINHLMTNWRRVEQLMKESEAEGFLRNVTLARHKNQLRYPTEEDLSGATIGLLRLQDTYRLDTTDIANGKIMQAKMTKPLTANDCYEIGRHAYTLEDYYHTILWMQEAKDRLRKENPPSASLADILEYLAFSLYKQGNLKRALQVTEQLYRLNPEHPHAKGNMKWYEDLLVEEGIKPSEHRRDFPPLQNRRPDDGLDDSERTIYEALCRNEVPVSTKATSQLYCYYKMDRPYLYLAPFKVQIMRFNPLVVLFIDVISDEEVEMIQLIAKPRLKRATVQNSRTGELETATYRISKSAWLRGTDHEVVDRINKRIELMTNLDQESSEELQIANYGVGGHYDPHFDFARSDEPKAFESLGTGNRIATALFYMTQPEIGGGTVFTELRTTVMPSKNNALFWYNLYRSGEGDLRTRHAACPVLVGLKWVANKWIHERKQEFRRPCALKLSVQERYVGDLGAPEPRNHPNISPF</sequence>
<name>A0A183TVM6_TOXCA</name>